<evidence type="ECO:0000313" key="2">
    <source>
        <dbReference type="Proteomes" id="UP000622475"/>
    </source>
</evidence>
<evidence type="ECO:0000313" key="1">
    <source>
        <dbReference type="EMBL" id="MBE9661344.1"/>
    </source>
</evidence>
<dbReference type="Proteomes" id="UP000622475">
    <property type="component" value="Unassembled WGS sequence"/>
</dbReference>
<dbReference type="AlphaFoldDB" id="A0A929KTN6"/>
<keyword evidence="2" id="KW-1185">Reference proteome</keyword>
<sequence length="139" mass="14951">MLPHRSIITSVVKVALGLQPIVQVTDLSMPVNIGQEQTELRDFIRLAFVALGIDIEFSGKGLHEKGVVVDMDEDTVLSLGLDADQLRFGQTVVRCSADIDAAGTYQSIDIDLSANKTTEQIVTDLVLLILTTLKGNTAG</sequence>
<reference evidence="1" key="1">
    <citation type="submission" date="2020-10" db="EMBL/GenBank/DDBJ databases">
        <title>Mucilaginibacter mali sp. nov., isolated from rhizosphere soil of apple orchard.</title>
        <authorList>
            <person name="Lee J.-S."/>
            <person name="Kim H.S."/>
            <person name="Kim J.-S."/>
        </authorList>
    </citation>
    <scope>NUCLEOTIDE SEQUENCE</scope>
    <source>
        <strain evidence="1">KCTC 22746</strain>
    </source>
</reference>
<protein>
    <submittedName>
        <fullName evidence="1">Uncharacterized protein</fullName>
    </submittedName>
</protein>
<organism evidence="1 2">
    <name type="scientific">Mucilaginibacter myungsuensis</name>
    <dbReference type="NCBI Taxonomy" id="649104"/>
    <lineage>
        <taxon>Bacteria</taxon>
        <taxon>Pseudomonadati</taxon>
        <taxon>Bacteroidota</taxon>
        <taxon>Sphingobacteriia</taxon>
        <taxon>Sphingobacteriales</taxon>
        <taxon>Sphingobacteriaceae</taxon>
        <taxon>Mucilaginibacter</taxon>
    </lineage>
</organism>
<dbReference type="EMBL" id="JADFFL010000002">
    <property type="protein sequence ID" value="MBE9661344.1"/>
    <property type="molecule type" value="Genomic_DNA"/>
</dbReference>
<gene>
    <name evidence="1" type="ORF">IRJ16_05570</name>
</gene>
<dbReference type="Gene3D" id="3.90.25.10">
    <property type="entry name" value="UDP-galactose 4-epimerase, domain 1"/>
    <property type="match status" value="1"/>
</dbReference>
<accession>A0A929KTN6</accession>
<dbReference type="RefSeq" id="WP_194110539.1">
    <property type="nucleotide sequence ID" value="NZ_JADFFL010000002.1"/>
</dbReference>
<proteinExistence type="predicted"/>
<name>A0A929KTN6_9SPHI</name>
<comment type="caution">
    <text evidence="1">The sequence shown here is derived from an EMBL/GenBank/DDBJ whole genome shotgun (WGS) entry which is preliminary data.</text>
</comment>